<evidence type="ECO:0000256" key="3">
    <source>
        <dbReference type="ARBA" id="ARBA00038471"/>
    </source>
</evidence>
<name>A0A834SMZ7_9FABA</name>
<proteinExistence type="inferred from homology"/>
<evidence type="ECO:0000313" key="7">
    <source>
        <dbReference type="Proteomes" id="UP000634136"/>
    </source>
</evidence>
<reference evidence="6" key="1">
    <citation type="submission" date="2020-09" db="EMBL/GenBank/DDBJ databases">
        <title>Genome-Enabled Discovery of Anthraquinone Biosynthesis in Senna tora.</title>
        <authorList>
            <person name="Kang S.-H."/>
            <person name="Pandey R.P."/>
            <person name="Lee C.-M."/>
            <person name="Sim J.-S."/>
            <person name="Jeong J.-T."/>
            <person name="Choi B.-S."/>
            <person name="Jung M."/>
            <person name="Ginzburg D."/>
            <person name="Zhao K."/>
            <person name="Won S.Y."/>
            <person name="Oh T.-J."/>
            <person name="Yu Y."/>
            <person name="Kim N.-H."/>
            <person name="Lee O.R."/>
            <person name="Lee T.-H."/>
            <person name="Bashyal P."/>
            <person name="Kim T.-S."/>
            <person name="Lee W.-H."/>
            <person name="Kawkins C."/>
            <person name="Kim C.-K."/>
            <person name="Kim J.S."/>
            <person name="Ahn B.O."/>
            <person name="Rhee S.Y."/>
            <person name="Sohng J.K."/>
        </authorList>
    </citation>
    <scope>NUCLEOTIDE SEQUENCE</scope>
    <source>
        <tissue evidence="6">Leaf</tissue>
    </source>
</reference>
<keyword evidence="1 4" id="KW-0732">Signal</keyword>
<dbReference type="AlphaFoldDB" id="A0A834SMZ7"/>
<dbReference type="Proteomes" id="UP000634136">
    <property type="component" value="Unassembled WGS sequence"/>
</dbReference>
<dbReference type="EMBL" id="JAAIUW010000012">
    <property type="protein sequence ID" value="KAF7806802.1"/>
    <property type="molecule type" value="Genomic_DNA"/>
</dbReference>
<dbReference type="SUPFAM" id="SSF101148">
    <property type="entry name" value="Plant invertase/pectin methylesterase inhibitor"/>
    <property type="match status" value="1"/>
</dbReference>
<dbReference type="OrthoDB" id="1918674at2759"/>
<evidence type="ECO:0000313" key="6">
    <source>
        <dbReference type="EMBL" id="KAF7806802.1"/>
    </source>
</evidence>
<evidence type="ECO:0000259" key="5">
    <source>
        <dbReference type="SMART" id="SM00856"/>
    </source>
</evidence>
<dbReference type="PANTHER" id="PTHR35357:SF8">
    <property type="entry name" value="OS01G0111000 PROTEIN"/>
    <property type="match status" value="1"/>
</dbReference>
<evidence type="ECO:0000256" key="4">
    <source>
        <dbReference type="SAM" id="SignalP"/>
    </source>
</evidence>
<feature type="domain" description="Pectinesterase inhibitor" evidence="5">
    <location>
        <begin position="35"/>
        <end position="182"/>
    </location>
</feature>
<feature type="signal peptide" evidence="4">
    <location>
        <begin position="1"/>
        <end position="18"/>
    </location>
</feature>
<organism evidence="6 7">
    <name type="scientific">Senna tora</name>
    <dbReference type="NCBI Taxonomy" id="362788"/>
    <lineage>
        <taxon>Eukaryota</taxon>
        <taxon>Viridiplantae</taxon>
        <taxon>Streptophyta</taxon>
        <taxon>Embryophyta</taxon>
        <taxon>Tracheophyta</taxon>
        <taxon>Spermatophyta</taxon>
        <taxon>Magnoliopsida</taxon>
        <taxon>eudicotyledons</taxon>
        <taxon>Gunneridae</taxon>
        <taxon>Pentapetalae</taxon>
        <taxon>rosids</taxon>
        <taxon>fabids</taxon>
        <taxon>Fabales</taxon>
        <taxon>Fabaceae</taxon>
        <taxon>Caesalpinioideae</taxon>
        <taxon>Cassia clade</taxon>
        <taxon>Senna</taxon>
    </lineage>
</organism>
<keyword evidence="2" id="KW-1015">Disulfide bond</keyword>
<feature type="chain" id="PRO_5032419043" evidence="4">
    <location>
        <begin position="19"/>
        <end position="187"/>
    </location>
</feature>
<dbReference type="Gene3D" id="1.20.140.40">
    <property type="entry name" value="Invertase/pectin methylesterase inhibitor family protein"/>
    <property type="match status" value="1"/>
</dbReference>
<dbReference type="GO" id="GO:0004857">
    <property type="term" value="F:enzyme inhibitor activity"/>
    <property type="evidence" value="ECO:0007669"/>
    <property type="project" value="InterPro"/>
</dbReference>
<evidence type="ECO:0000256" key="2">
    <source>
        <dbReference type="ARBA" id="ARBA00023157"/>
    </source>
</evidence>
<dbReference type="Pfam" id="PF04043">
    <property type="entry name" value="PMEI"/>
    <property type="match status" value="1"/>
</dbReference>
<evidence type="ECO:0000256" key="1">
    <source>
        <dbReference type="ARBA" id="ARBA00022729"/>
    </source>
</evidence>
<dbReference type="NCBIfam" id="TIGR01614">
    <property type="entry name" value="PME_inhib"/>
    <property type="match status" value="1"/>
</dbReference>
<gene>
    <name evidence="6" type="ORF">G2W53_038963</name>
</gene>
<keyword evidence="7" id="KW-1185">Reference proteome</keyword>
<comment type="similarity">
    <text evidence="3">Belongs to the PMEI family.</text>
</comment>
<protein>
    <submittedName>
        <fullName evidence="6">Cell wall / vacuolar inhibitor of fructosidase 1-like</fullName>
    </submittedName>
</protein>
<dbReference type="SMART" id="SM00856">
    <property type="entry name" value="PMEI"/>
    <property type="match status" value="1"/>
</dbReference>
<sequence>MASLKSLTLIFLLQPLLAAIFSITPIHCFKSLHQDQENLMQFACKDTTDSELCLRYLRAEPRSRDAVDLAELALIMVRAMKAKATRAYSRIHVLLEDKQIGSDLNQKNALRNCASRYNAILVADAPEAREALERGNARMALEGARDAAIGATRCEREFPAGRSLLTAENSAVHDVAAITASMVMKLL</sequence>
<dbReference type="InterPro" id="IPR035513">
    <property type="entry name" value="Invertase/methylesterase_inhib"/>
</dbReference>
<comment type="caution">
    <text evidence="6">The sequence shown here is derived from an EMBL/GenBank/DDBJ whole genome shotgun (WGS) entry which is preliminary data.</text>
</comment>
<accession>A0A834SMZ7</accession>
<dbReference type="PANTHER" id="PTHR35357">
    <property type="entry name" value="OS02G0537100 PROTEIN"/>
    <property type="match status" value="1"/>
</dbReference>
<dbReference type="InterPro" id="IPR006501">
    <property type="entry name" value="Pectinesterase_inhib_dom"/>
</dbReference>